<keyword evidence="3" id="KW-0472">Membrane</keyword>
<dbReference type="Pfam" id="PF10344">
    <property type="entry name" value="Hobbit"/>
    <property type="match status" value="1"/>
</dbReference>
<dbReference type="OMA" id="PNYFAKP"/>
<proteinExistence type="predicted"/>
<keyword evidence="3" id="KW-1133">Transmembrane helix</keyword>
<dbReference type="SMART" id="SM01215">
    <property type="entry name" value="Fmp27_SW"/>
    <property type="match status" value="1"/>
</dbReference>
<gene>
    <name evidence="7" type="ORF">DIURU_004472</name>
</gene>
<dbReference type="SMART" id="SM01214">
    <property type="entry name" value="Fmp27_GFWDK"/>
    <property type="match status" value="1"/>
</dbReference>
<feature type="compositionally biased region" description="Basic and acidic residues" evidence="2">
    <location>
        <begin position="2396"/>
        <end position="2410"/>
    </location>
</feature>
<evidence type="ECO:0000259" key="4">
    <source>
        <dbReference type="SMART" id="SM01214"/>
    </source>
</evidence>
<feature type="domain" description="FMP27 SW motif-containing RBG unit" evidence="5">
    <location>
        <begin position="1117"/>
        <end position="1216"/>
    </location>
</feature>
<dbReference type="Proteomes" id="UP000449547">
    <property type="component" value="Unassembled WGS sequence"/>
</dbReference>
<evidence type="ECO:0000256" key="1">
    <source>
        <dbReference type="SAM" id="Coils"/>
    </source>
</evidence>
<evidence type="ECO:0000259" key="5">
    <source>
        <dbReference type="SMART" id="SM01215"/>
    </source>
</evidence>
<accession>A0A642UHF4</accession>
<reference evidence="7 8" key="1">
    <citation type="submission" date="2019-07" db="EMBL/GenBank/DDBJ databases">
        <title>Genome assembly of two rare yeast pathogens: Diutina rugosa and Trichomonascus ciferrii.</title>
        <authorList>
            <person name="Mixao V."/>
            <person name="Saus E."/>
            <person name="Hansen A."/>
            <person name="Lass-Flor C."/>
            <person name="Gabaldon T."/>
        </authorList>
    </citation>
    <scope>NUCLEOTIDE SEQUENCE [LARGE SCALE GENOMIC DNA]</scope>
    <source>
        <strain evidence="7 8">CBS 613</strain>
    </source>
</reference>
<name>A0A642UHF4_DIURU</name>
<dbReference type="InterPro" id="IPR019449">
    <property type="entry name" value="FMP27_WPPW_RBG"/>
</dbReference>
<sequence>MLSLPASLDFQTVSSTVGYYALWAAALWYGGWLVIWLLTGFHISRVYYRGGVVILRLTVKAGPAKIKVGSLRLRLFGPAKSVVIDDVDVVIDESKRRKRRKSKSKASCTLEDIVPDELKNSVFPKHKWGRKAVETLLNHVPTLDVQVRSSTITLRHTNVIHRIVVRYWRASVSSRPSKRCADSRKYTVETSLSGLEYTTDTRTPISVSSVKVRVSTLINRKSGAMSAAQVVMQTDELKFSVFALIKLVVLRERLSKMKKLKKLKRGELRLTPLGMSSASSAKSTSDSLDDHEKHWHKLAIAARVLDLVSEVVSEVTLTCQNTRITDIPYLTMDHNYSYEQYFAKDVASSYLHVCAQTISISLNRILDNDAGFEILFSAHHDRPLHVSVVLQLITVDYITREGERLAKHGGEIINVPNLSMSAKTSILQTISRLVLARASHLDQHASEALTDAFADSEVCSQGLSSGVLECFLNLTNPMVDVTSKQIAELIYNLTIASKLSVVNKLLQMADYNGDSEVGESDDNVAAAAKQSLIRALHANLPRLDIRAVIEKPRFLMRSTALINFSFELFDLDIQRVPGIGNDYAKLMVLAPLMTIYKDRKPRYELFHANRIAMHAELQGIRLEPVVELDKVRVNLSELESLKVVHALFEVVSDDVQHHLANGNMNKEMNSILDEKLSRELACVTKEEVEAATVDSLAKVFDYMPSWLIGAKFSVNSLSVELGSRSVLIPKSKIGSTDDASLRSDWCGDDKKLRSAKLTLENFEVVLINGFSRPGVKPQLHHPKLGPQADSNVTIFWRIEARLKKLEVGASTSLPSEGGDPSHHPFLHIAGLELVTASTSSGKENLIWLDSALGNIDIHFDRYILFTLIGVVHVFFAFVFNPLRQMQKKLKRDLIEFDNNALEIGRREAARAKINPLDILKVRVTLDMLDFILSIDHGVELRTQMAQLKSLIYHGDVSVVVAGTRVLTLSPTVPKHWARLLYIDQLAVELPIGPLPPIKANCRQLRMLHPHQFVPYKVFDALSIFFKIIKHYARAIKNHDDESEDLLPREVFPRASPAIKLPPIELTTPSFSLVMEDDPFEQELGMCYQLGLTEQRKRLELMSLFEVKQAQGETVSEQELYALQLQISRSWVRKVEAYKRKLTDETVANQKYLYGNEGQVFSNHSITPYSIHAPLMKIQMDGVMASVDAPSFGIENTNQFIHDRGQGQPVDMQYTTLVPMFATLLVQQARVHLRDYPLALLSIPPTADGSPAFTVRGNLVVGEQFENTPIVFRRIYCSFIAGHADESLCGSRRNYFGLVVNKTLTPVKLFSDLGIHITSAAPARFIWGTSYNFALQQMGQNFDQFSKPPLDPSPKIGSWDKMKLMVHGSFNVKVDKAFEVAFKGSRDPYNVFQTAAGFMLSFEDHMDWDVNPDDDSRSFLSVKAGKVSWYIPNYLSSPLSSWVSQYVVWLPQSTEVVTSGYAYYLIKEAQVKNIKTIPPITAMQRKVVQLSGGIDFTLGFLLERRDAEGNISTKCINHWEVQLHHPDYAKEGHDSYAGWRSDYVSMKIAFNANQDTSYNTIHMSPGTMRAIMAWWHLFASNMMLPIKKSHMFGENQSPSPKFSQYLVANIFEFHVRSLWAAHIFRDDAINVDNYDEIECVGLRGMIDEFVVDFHQKRTPQLIRHATLDEEKKVYKMQFNIGEIHLNEIDLRTMRAKFKQDAYSTYDALQGGANANSEGKVKFKTFDDDQRWFDVNDYEETDTTTLSNTPVTAEASPILYTRKFSYVRDTGDSGDDELDRMLGDDAIHRCLIRSQNIWSPQIAQVKQRLTTLRNSKEDTSAQVAELEAELAQLEQKKTATGERLSQRSKSGHIHVTPVARYNNQFILVQSFFKYNEQVRNDLLRYVQYVSFYSKLSKYVDWSSIRKIDDMIDAEIKLQNDAATVVSGAHGGSSPIKKFTHKFTRAHSYSSTAADMPSVHEEPTAQVRLDHFGEILRDIGSQFTLSEDYYIEVINPQFQLASEVTKDAAVLVASPQIMCQIASVYDAKDKSANKPNLETRYGVKMADASIFVVTKSASKHVSKGLLAAQNSYGTKTSWPPWLGYEVFKDPDVGLEQLLVKNLDVMFTFEKLGDMSTYNEDEVGGCDRMNLDIPQLVITSTSDQYFKLLSICLSLFSYSDPLAVATKAKLEKIELSSLFLDLEVLRTRMVELDRHHAVLQFLERNYYFRQGSLDNSQLNDYIFLRKQSAEMLHAIFFTMQSILNGGHSAAASHTKTIQKWHFQADEIILHLLENDRRPLVDVAFAKNRFTRSIYENGSNENRIDIAMMQTFNLLPKSKCPMVLSPYTSAKAGSLDGTTMISAEWKMHRSVGGIRVIEQLLINLQPLSIMLDELTLERMLHFALQTDLDQIKSSPVLQKAAQKEEARRARQKAESPAKTPSPSSSQQSSKYTRSGPLSVLDDEPAPDIEEMMLRSKAYFSVEKLRVSPLTVSVSIKLRHGVMRLLNVSNFVVRIPEFIVRQEVMSVMEIGNRIKREVIRALLGHLGSLLRNKVTPSNIKSKNKAPLQQIQKYTGYIDVDELRSPPASPVQSHKKQNGSLFKKRTGPVVADNSSSSAEDRVIVTPDTSPETYPPPAPDAGIDHQPPPAKVQGKPRLATTVDGSPHVDPTATMEGSTLAPVGKTTANGAANGAANGLAPERPALGGVSPDIGVMPSSNTEPTSSDIDAANGIPEPDV</sequence>
<evidence type="ECO:0000256" key="2">
    <source>
        <dbReference type="SAM" id="MobiDB-lite"/>
    </source>
</evidence>
<evidence type="ECO:0000313" key="7">
    <source>
        <dbReference type="EMBL" id="KAA8899091.1"/>
    </source>
</evidence>
<dbReference type="InterPro" id="IPR019415">
    <property type="entry name" value="FMP27_SW_RBG"/>
</dbReference>
<dbReference type="PANTHER" id="PTHR15678:SF15">
    <property type="entry name" value="PROTEIN FMP27, MITOCHONDRIAL"/>
    <property type="match status" value="1"/>
</dbReference>
<keyword evidence="8" id="KW-1185">Reference proteome</keyword>
<keyword evidence="3" id="KW-0812">Transmembrane</keyword>
<dbReference type="PANTHER" id="PTHR15678">
    <property type="entry name" value="ANTIGEN MLAA-22-RELATED"/>
    <property type="match status" value="1"/>
</dbReference>
<keyword evidence="1" id="KW-0175">Coiled coil</keyword>
<evidence type="ECO:0000256" key="3">
    <source>
        <dbReference type="SAM" id="Phobius"/>
    </source>
</evidence>
<evidence type="ECO:0000313" key="8">
    <source>
        <dbReference type="Proteomes" id="UP000449547"/>
    </source>
</evidence>
<organism evidence="7 8">
    <name type="scientific">Diutina rugosa</name>
    <name type="common">Yeast</name>
    <name type="synonym">Candida rugosa</name>
    <dbReference type="NCBI Taxonomy" id="5481"/>
    <lineage>
        <taxon>Eukaryota</taxon>
        <taxon>Fungi</taxon>
        <taxon>Dikarya</taxon>
        <taxon>Ascomycota</taxon>
        <taxon>Saccharomycotina</taxon>
        <taxon>Pichiomycetes</taxon>
        <taxon>Debaryomycetaceae</taxon>
        <taxon>Diutina</taxon>
    </lineage>
</organism>
<dbReference type="GeneID" id="54783123"/>
<feature type="transmembrane region" description="Helical" evidence="3">
    <location>
        <begin position="20"/>
        <end position="39"/>
    </location>
</feature>
<feature type="compositionally biased region" description="Basic residues" evidence="2">
    <location>
        <begin position="2566"/>
        <end position="2579"/>
    </location>
</feature>
<dbReference type="SMART" id="SM01216">
    <property type="entry name" value="Fmp27_WPPW"/>
    <property type="match status" value="1"/>
</dbReference>
<feature type="region of interest" description="Disordered" evidence="2">
    <location>
        <begin position="2555"/>
        <end position="2710"/>
    </location>
</feature>
<dbReference type="InterPro" id="IPR019441">
    <property type="entry name" value="FMP27/BLTP2/Hobbit_GFWDK_RBG"/>
</dbReference>
<feature type="region of interest" description="Disordered" evidence="2">
    <location>
        <begin position="2390"/>
        <end position="2436"/>
    </location>
</feature>
<feature type="domain" description="FMP27 WPPW motif-containing RBG unit" evidence="6">
    <location>
        <begin position="1640"/>
        <end position="2084"/>
    </location>
</feature>
<comment type="caution">
    <text evidence="7">The sequence shown here is derived from an EMBL/GenBank/DDBJ whole genome shotgun (WGS) entry which is preliminary data.</text>
</comment>
<dbReference type="VEuPathDB" id="FungiDB:DIURU_004472"/>
<dbReference type="RefSeq" id="XP_034010768.1">
    <property type="nucleotide sequence ID" value="XM_034157349.1"/>
</dbReference>
<feature type="compositionally biased region" description="Polar residues" evidence="2">
    <location>
        <begin position="2688"/>
        <end position="2698"/>
    </location>
</feature>
<feature type="domain" description="FMP27/BLTP2/Hobbit GFWDK motif-containing RBG unit" evidence="4">
    <location>
        <begin position="1234"/>
        <end position="1390"/>
    </location>
</feature>
<dbReference type="EMBL" id="SWFT01000130">
    <property type="protein sequence ID" value="KAA8899091.1"/>
    <property type="molecule type" value="Genomic_DNA"/>
</dbReference>
<feature type="compositionally biased region" description="Low complexity" evidence="2">
    <location>
        <begin position="2659"/>
        <end position="2669"/>
    </location>
</feature>
<dbReference type="OrthoDB" id="1562405at2759"/>
<feature type="compositionally biased region" description="Low complexity" evidence="2">
    <location>
        <begin position="2415"/>
        <end position="2424"/>
    </location>
</feature>
<protein>
    <submittedName>
        <fullName evidence="7">Uncharacterized protein</fullName>
    </submittedName>
</protein>
<dbReference type="InterPro" id="IPR045167">
    <property type="entry name" value="Hobbit"/>
</dbReference>
<evidence type="ECO:0000259" key="6">
    <source>
        <dbReference type="SMART" id="SM01216"/>
    </source>
</evidence>
<feature type="coiled-coil region" evidence="1">
    <location>
        <begin position="1800"/>
        <end position="1841"/>
    </location>
</feature>